<dbReference type="GeneID" id="3922554"/>
<dbReference type="eggNOG" id="arCOG02815">
    <property type="taxonomic scope" value="Archaea"/>
</dbReference>
<dbReference type="GO" id="GO:0005737">
    <property type="term" value="C:cytoplasm"/>
    <property type="evidence" value="ECO:0007669"/>
    <property type="project" value="TreeGrafter"/>
</dbReference>
<evidence type="ECO:0000256" key="6">
    <source>
        <dbReference type="ARBA" id="ARBA00023002"/>
    </source>
</evidence>
<evidence type="ECO:0000256" key="7">
    <source>
        <dbReference type="ARBA" id="ARBA00048488"/>
    </source>
</evidence>
<dbReference type="Pfam" id="PF01641">
    <property type="entry name" value="SelR"/>
    <property type="match status" value="1"/>
</dbReference>
<name>Q2FS00_METHJ</name>
<evidence type="ECO:0000256" key="4">
    <source>
        <dbReference type="ARBA" id="ARBA00022723"/>
    </source>
</evidence>
<keyword evidence="5" id="KW-0862">Zinc</keyword>
<dbReference type="SUPFAM" id="SSF51316">
    <property type="entry name" value="Mss4-like"/>
    <property type="match status" value="1"/>
</dbReference>
<gene>
    <name evidence="9" type="ordered locus">Mhun_2964</name>
</gene>
<dbReference type="NCBIfam" id="TIGR00357">
    <property type="entry name" value="peptide-methionine (R)-S-oxide reductase MsrB"/>
    <property type="match status" value="1"/>
</dbReference>
<dbReference type="AlphaFoldDB" id="Q2FS00"/>
<dbReference type="EC" id="1.8.4.12" evidence="3"/>
<proteinExistence type="inferred from homology"/>
<keyword evidence="10" id="KW-1185">Reference proteome</keyword>
<reference evidence="10" key="1">
    <citation type="journal article" date="2016" name="Stand. Genomic Sci.">
        <title>Complete genome sequence of Methanospirillum hungatei type strain JF1.</title>
        <authorList>
            <person name="Gunsalus R.P."/>
            <person name="Cook L.E."/>
            <person name="Crable B."/>
            <person name="Rohlin L."/>
            <person name="McDonald E."/>
            <person name="Mouttaki H."/>
            <person name="Sieber J.R."/>
            <person name="Poweleit N."/>
            <person name="Zhou H."/>
            <person name="Lapidus A.L."/>
            <person name="Daligault H.E."/>
            <person name="Land M."/>
            <person name="Gilna P."/>
            <person name="Ivanova N."/>
            <person name="Kyrpides N."/>
            <person name="Culley D.E."/>
            <person name="McInerney M.J."/>
        </authorList>
    </citation>
    <scope>NUCLEOTIDE SEQUENCE [LARGE SCALE GENOMIC DNA]</scope>
    <source>
        <strain evidence="10">ATCC 27890 / DSM 864 / NBRC 100397 / JF-1</strain>
    </source>
</reference>
<dbReference type="EMBL" id="CP000254">
    <property type="protein sequence ID" value="ABD42652.1"/>
    <property type="molecule type" value="Genomic_DNA"/>
</dbReference>
<evidence type="ECO:0000313" key="10">
    <source>
        <dbReference type="Proteomes" id="UP000001941"/>
    </source>
</evidence>
<accession>Q2FS00</accession>
<dbReference type="RefSeq" id="WP_011449905.1">
    <property type="nucleotide sequence ID" value="NC_007796.1"/>
</dbReference>
<evidence type="ECO:0000256" key="2">
    <source>
        <dbReference type="ARBA" id="ARBA00007174"/>
    </source>
</evidence>
<dbReference type="GO" id="GO:0006979">
    <property type="term" value="P:response to oxidative stress"/>
    <property type="evidence" value="ECO:0007669"/>
    <property type="project" value="InterPro"/>
</dbReference>
<keyword evidence="4" id="KW-0479">Metal-binding</keyword>
<evidence type="ECO:0000256" key="1">
    <source>
        <dbReference type="ARBA" id="ARBA00001947"/>
    </source>
</evidence>
<comment type="catalytic activity">
    <reaction evidence="7">
        <text>L-methionyl-[protein] + [thioredoxin]-disulfide + H2O = L-methionyl-(R)-S-oxide-[protein] + [thioredoxin]-dithiol</text>
        <dbReference type="Rhea" id="RHEA:24164"/>
        <dbReference type="Rhea" id="RHEA-COMP:10698"/>
        <dbReference type="Rhea" id="RHEA-COMP:10700"/>
        <dbReference type="Rhea" id="RHEA-COMP:12313"/>
        <dbReference type="Rhea" id="RHEA-COMP:12314"/>
        <dbReference type="ChEBI" id="CHEBI:15377"/>
        <dbReference type="ChEBI" id="CHEBI:16044"/>
        <dbReference type="ChEBI" id="CHEBI:29950"/>
        <dbReference type="ChEBI" id="CHEBI:45764"/>
        <dbReference type="ChEBI" id="CHEBI:50058"/>
        <dbReference type="EC" id="1.8.4.12"/>
    </reaction>
</comment>
<evidence type="ECO:0000256" key="3">
    <source>
        <dbReference type="ARBA" id="ARBA00012499"/>
    </source>
</evidence>
<protein>
    <recommendedName>
        <fullName evidence="3">peptide-methionine (R)-S-oxide reductase</fullName>
        <ecNumber evidence="3">1.8.4.12</ecNumber>
    </recommendedName>
</protein>
<dbReference type="InterPro" id="IPR002579">
    <property type="entry name" value="Met_Sox_Rdtase_MsrB_dom"/>
</dbReference>
<comment type="similarity">
    <text evidence="2">Belongs to the MsrB Met sulfoxide reductase family.</text>
</comment>
<dbReference type="InterPro" id="IPR028427">
    <property type="entry name" value="Met_Sox_Rdtase_MsrB"/>
</dbReference>
<comment type="cofactor">
    <cofactor evidence="1">
        <name>Zn(2+)</name>
        <dbReference type="ChEBI" id="CHEBI:29105"/>
    </cofactor>
</comment>
<evidence type="ECO:0000259" key="8">
    <source>
        <dbReference type="PROSITE" id="PS51790"/>
    </source>
</evidence>
<dbReference type="GO" id="GO:0046872">
    <property type="term" value="F:metal ion binding"/>
    <property type="evidence" value="ECO:0007669"/>
    <property type="project" value="UniProtKB-KW"/>
</dbReference>
<dbReference type="InParanoid" id="Q2FS00"/>
<dbReference type="InterPro" id="IPR011057">
    <property type="entry name" value="Mss4-like_sf"/>
</dbReference>
<dbReference type="GO" id="GO:0033743">
    <property type="term" value="F:peptide-methionine (R)-S-oxide reductase activity"/>
    <property type="evidence" value="ECO:0007669"/>
    <property type="project" value="UniProtKB-EC"/>
</dbReference>
<dbReference type="EnsemblBacteria" id="ABD42652">
    <property type="protein sequence ID" value="ABD42652"/>
    <property type="gene ID" value="Mhun_2964"/>
</dbReference>
<dbReference type="GO" id="GO:0030091">
    <property type="term" value="P:protein repair"/>
    <property type="evidence" value="ECO:0007669"/>
    <property type="project" value="InterPro"/>
</dbReference>
<sequence>MPSSDLIPIYHADTGTVRELKKVIRTDEEWSQILDKPVFDVARKGGTEPAFTGAFYATKIAGLYRCACCGTDLFSSVDKFDSGTGWPSFSGPVSAMNIRTRKDSGYGMERTEVLCGLCDAHLGHVFDDGPPPTGMRYCINSASLIFFPGIITIRQE</sequence>
<keyword evidence="6 9" id="KW-0560">Oxidoreductase</keyword>
<evidence type="ECO:0000256" key="5">
    <source>
        <dbReference type="ARBA" id="ARBA00022833"/>
    </source>
</evidence>
<dbReference type="FunFam" id="2.170.150.20:FF:000001">
    <property type="entry name" value="Peptide methionine sulfoxide reductase MsrB"/>
    <property type="match status" value="1"/>
</dbReference>
<dbReference type="HOGENOM" id="CLU_031040_8_2_2"/>
<dbReference type="KEGG" id="mhu:Mhun_2964"/>
<dbReference type="Gene3D" id="2.170.150.20">
    <property type="entry name" value="Peptide methionine sulfoxide reductase"/>
    <property type="match status" value="1"/>
</dbReference>
<dbReference type="PANTHER" id="PTHR10173">
    <property type="entry name" value="METHIONINE SULFOXIDE REDUCTASE"/>
    <property type="match status" value="1"/>
</dbReference>
<dbReference type="Proteomes" id="UP000001941">
    <property type="component" value="Chromosome"/>
</dbReference>
<dbReference type="PANTHER" id="PTHR10173:SF52">
    <property type="entry name" value="METHIONINE-R-SULFOXIDE REDUCTASE B1"/>
    <property type="match status" value="1"/>
</dbReference>
<evidence type="ECO:0000313" key="9">
    <source>
        <dbReference type="EMBL" id="ABD42652.1"/>
    </source>
</evidence>
<dbReference type="STRING" id="323259.Mhun_2964"/>
<feature type="domain" description="MsrB" evidence="8">
    <location>
        <begin position="27"/>
        <end position="149"/>
    </location>
</feature>
<dbReference type="PROSITE" id="PS51790">
    <property type="entry name" value="MSRB"/>
    <property type="match status" value="1"/>
</dbReference>
<dbReference type="OrthoDB" id="5961at2157"/>
<organism evidence="9 10">
    <name type="scientific">Methanospirillum hungatei JF-1 (strain ATCC 27890 / DSM 864 / NBRC 100397 / JF-1)</name>
    <dbReference type="NCBI Taxonomy" id="323259"/>
    <lineage>
        <taxon>Archaea</taxon>
        <taxon>Methanobacteriati</taxon>
        <taxon>Methanobacteriota</taxon>
        <taxon>Stenosarchaea group</taxon>
        <taxon>Methanomicrobia</taxon>
        <taxon>Methanomicrobiales</taxon>
        <taxon>Methanospirillaceae</taxon>
        <taxon>Methanospirillum</taxon>
    </lineage>
</organism>